<evidence type="ECO:0000313" key="2">
    <source>
        <dbReference type="EMBL" id="EJF45042.1"/>
    </source>
</evidence>
<dbReference type="AlphaFoldDB" id="J0NJW7"/>
<reference evidence="2 3" key="1">
    <citation type="submission" date="2012-05" db="EMBL/GenBank/DDBJ databases">
        <authorList>
            <person name="Harkins D.M."/>
            <person name="Madupu R."/>
            <person name="Durkin A.S."/>
            <person name="Torralba M."/>
            <person name="Methe B."/>
            <person name="Sutton G.G."/>
            <person name="Nelson K.E."/>
        </authorList>
    </citation>
    <scope>NUCLEOTIDE SEQUENCE [LARGE SCALE GENOMIC DNA]</scope>
    <source>
        <strain evidence="2 3">F0489</strain>
    </source>
</reference>
<name>J0NJW7_9ACTO</name>
<proteinExistence type="predicted"/>
<dbReference type="PATRIC" id="fig|1125718.3.peg.1322"/>
<evidence type="ECO:0000256" key="1">
    <source>
        <dbReference type="SAM" id="MobiDB-lite"/>
    </source>
</evidence>
<dbReference type="OrthoDB" id="3253985at2"/>
<organism evidence="2 3">
    <name type="scientific">Actinomyces massiliensis F0489</name>
    <dbReference type="NCBI Taxonomy" id="1125718"/>
    <lineage>
        <taxon>Bacteria</taxon>
        <taxon>Bacillati</taxon>
        <taxon>Actinomycetota</taxon>
        <taxon>Actinomycetes</taxon>
        <taxon>Actinomycetales</taxon>
        <taxon>Actinomycetaceae</taxon>
        <taxon>Actinomyces</taxon>
    </lineage>
</organism>
<dbReference type="EMBL" id="AKFT01000102">
    <property type="protein sequence ID" value="EJF45042.1"/>
    <property type="molecule type" value="Genomic_DNA"/>
</dbReference>
<comment type="caution">
    <text evidence="2">The sequence shown here is derived from an EMBL/GenBank/DDBJ whole genome shotgun (WGS) entry which is preliminary data.</text>
</comment>
<gene>
    <name evidence="2" type="ORF">HMPREF1318_2908</name>
</gene>
<protein>
    <recommendedName>
        <fullName evidence="4">SAF domain protein</fullName>
    </recommendedName>
</protein>
<evidence type="ECO:0000313" key="3">
    <source>
        <dbReference type="Proteomes" id="UP000002941"/>
    </source>
</evidence>
<dbReference type="eggNOG" id="COG1261">
    <property type="taxonomic scope" value="Bacteria"/>
</dbReference>
<keyword evidence="3" id="KW-1185">Reference proteome</keyword>
<accession>J0NJW7</accession>
<feature type="region of interest" description="Disordered" evidence="1">
    <location>
        <begin position="1"/>
        <end position="27"/>
    </location>
</feature>
<dbReference type="Proteomes" id="UP000002941">
    <property type="component" value="Unassembled WGS sequence"/>
</dbReference>
<evidence type="ECO:0008006" key="4">
    <source>
        <dbReference type="Google" id="ProtNLM"/>
    </source>
</evidence>
<sequence>MVLSRRGPARNAHADSARPARGHRSTWRDPRLTGGLVLIGASVALGSWAVNAAADTQQVYVLSRDVAPGQDLTADGVLSLVDAHPGTDAYVRAGQLPESAVAQRSLSAGELLPTSAVGSETSDDLRAVVLKVSSGLPADTGVGDAVDLWALPAAQVTADDERTQAEVIAEHLIVSTVGQTGESLIGQNTTEVEVLVPADSVAEVLTAVGGDGALVLVPGNAGS</sequence>